<accession>A0A0V0GEP2</accession>
<reference evidence="1" key="1">
    <citation type="submission" date="2015-12" db="EMBL/GenBank/DDBJ databases">
        <title>Gene expression during late stages of embryo sac development: a critical building block for successful pollen-pistil interactions.</title>
        <authorList>
            <person name="Liu Y."/>
            <person name="Joly V."/>
            <person name="Sabar M."/>
            <person name="Matton D.P."/>
        </authorList>
    </citation>
    <scope>NUCLEOTIDE SEQUENCE</scope>
</reference>
<evidence type="ECO:0000313" key="1">
    <source>
        <dbReference type="EMBL" id="JAP06495.1"/>
    </source>
</evidence>
<proteinExistence type="predicted"/>
<dbReference type="EMBL" id="GEDG01041113">
    <property type="protein sequence ID" value="JAP06495.1"/>
    <property type="molecule type" value="Transcribed_RNA"/>
</dbReference>
<organism evidence="1">
    <name type="scientific">Solanum chacoense</name>
    <name type="common">Chaco potato</name>
    <dbReference type="NCBI Taxonomy" id="4108"/>
    <lineage>
        <taxon>Eukaryota</taxon>
        <taxon>Viridiplantae</taxon>
        <taxon>Streptophyta</taxon>
        <taxon>Embryophyta</taxon>
        <taxon>Tracheophyta</taxon>
        <taxon>Spermatophyta</taxon>
        <taxon>Magnoliopsida</taxon>
        <taxon>eudicotyledons</taxon>
        <taxon>Gunneridae</taxon>
        <taxon>Pentapetalae</taxon>
        <taxon>asterids</taxon>
        <taxon>lamiids</taxon>
        <taxon>Solanales</taxon>
        <taxon>Solanaceae</taxon>
        <taxon>Solanoideae</taxon>
        <taxon>Solaneae</taxon>
        <taxon>Solanum</taxon>
    </lineage>
</organism>
<sequence>MKRIDQDDFYNDKATKVILDQEVVALNHLHSHYLVEGNLGNYYNHHHHCHHRHHHLLVVDNCYN</sequence>
<protein>
    <submittedName>
        <fullName evidence="1">Putative ovule protein</fullName>
    </submittedName>
</protein>
<dbReference type="AlphaFoldDB" id="A0A0V0GEP2"/>
<name>A0A0V0GEP2_SOLCH</name>